<sequence>MSGTFLSDDELAALTGRKVKSKQIDQLKKMGVPFYVNASGRAVVVRSVVEGQKAKAEPAQRGWMPRVIPA</sequence>
<dbReference type="InterPro" id="IPR025319">
    <property type="entry name" value="DUF4224"/>
</dbReference>
<accession>A0A2W7P007</accession>
<protein>
    <submittedName>
        <fullName evidence="2">Uncharacterized protein DUF4224</fullName>
    </submittedName>
</protein>
<feature type="domain" description="DUF4224" evidence="1">
    <location>
        <begin position="5"/>
        <end position="47"/>
    </location>
</feature>
<evidence type="ECO:0000313" key="3">
    <source>
        <dbReference type="Proteomes" id="UP000249638"/>
    </source>
</evidence>
<organism evidence="2 3">
    <name type="scientific">Cupriavidus phytorum</name>
    <dbReference type="NCBI Taxonomy" id="3024399"/>
    <lineage>
        <taxon>Bacteria</taxon>
        <taxon>Pseudomonadati</taxon>
        <taxon>Pseudomonadota</taxon>
        <taxon>Betaproteobacteria</taxon>
        <taxon>Burkholderiales</taxon>
        <taxon>Burkholderiaceae</taxon>
        <taxon>Cupriavidus</taxon>
    </lineage>
</organism>
<proteinExistence type="predicted"/>
<dbReference type="AlphaFoldDB" id="A0A2W7P007"/>
<evidence type="ECO:0000259" key="1">
    <source>
        <dbReference type="Pfam" id="PF13986"/>
    </source>
</evidence>
<keyword evidence="3" id="KW-1185">Reference proteome</keyword>
<dbReference type="Proteomes" id="UP000249638">
    <property type="component" value="Unassembled WGS sequence"/>
</dbReference>
<evidence type="ECO:0000313" key="2">
    <source>
        <dbReference type="EMBL" id="PZX29421.1"/>
    </source>
</evidence>
<comment type="caution">
    <text evidence="2">The sequence shown here is derived from an EMBL/GenBank/DDBJ whole genome shotgun (WGS) entry which is preliminary data.</text>
</comment>
<dbReference type="Pfam" id="PF13986">
    <property type="entry name" value="DUF4224"/>
    <property type="match status" value="1"/>
</dbReference>
<dbReference type="EMBL" id="QKZN01000004">
    <property type="protein sequence ID" value="PZX29421.1"/>
    <property type="molecule type" value="Genomic_DNA"/>
</dbReference>
<reference evidence="2" key="1">
    <citation type="submission" date="2018-06" db="EMBL/GenBank/DDBJ databases">
        <title>Genomic Encyclopedia of Type Strains, Phase IV (KMG-V): Genome sequencing to study the core and pangenomes of soil and plant-associated prokaryotes.</title>
        <authorList>
            <person name="Whitman W."/>
        </authorList>
    </citation>
    <scope>NUCLEOTIDE SEQUENCE [LARGE SCALE GENOMIC DNA]</scope>
    <source>
        <strain evidence="2">MLR2-44</strain>
    </source>
</reference>
<name>A0A2W7P007_9BURK</name>
<gene>
    <name evidence="2" type="ORF">C7416_104426</name>
</gene>